<dbReference type="OrthoDB" id="3781088at2759"/>
<reference evidence="2" key="1">
    <citation type="journal article" date="2020" name="Stud. Mycol.">
        <title>101 Dothideomycetes genomes: a test case for predicting lifestyles and emergence of pathogens.</title>
        <authorList>
            <person name="Haridas S."/>
            <person name="Albert R."/>
            <person name="Binder M."/>
            <person name="Bloem J."/>
            <person name="Labutti K."/>
            <person name="Salamov A."/>
            <person name="Andreopoulos B."/>
            <person name="Baker S."/>
            <person name="Barry K."/>
            <person name="Bills G."/>
            <person name="Bluhm B."/>
            <person name="Cannon C."/>
            <person name="Castanera R."/>
            <person name="Culley D."/>
            <person name="Daum C."/>
            <person name="Ezra D."/>
            <person name="Gonzalez J."/>
            <person name="Henrissat B."/>
            <person name="Kuo A."/>
            <person name="Liang C."/>
            <person name="Lipzen A."/>
            <person name="Lutzoni F."/>
            <person name="Magnuson J."/>
            <person name="Mondo S."/>
            <person name="Nolan M."/>
            <person name="Ohm R."/>
            <person name="Pangilinan J."/>
            <person name="Park H.-J."/>
            <person name="Ramirez L."/>
            <person name="Alfaro M."/>
            <person name="Sun H."/>
            <person name="Tritt A."/>
            <person name="Yoshinaga Y."/>
            <person name="Zwiers L.-H."/>
            <person name="Turgeon B."/>
            <person name="Goodwin S."/>
            <person name="Spatafora J."/>
            <person name="Crous P."/>
            <person name="Grigoriev I."/>
        </authorList>
    </citation>
    <scope>NUCLEOTIDE SEQUENCE</scope>
    <source>
        <strain evidence="2">CBS 260.36</strain>
    </source>
</reference>
<keyword evidence="3" id="KW-1185">Reference proteome</keyword>
<proteinExistence type="predicted"/>
<evidence type="ECO:0000313" key="3">
    <source>
        <dbReference type="Proteomes" id="UP000799439"/>
    </source>
</evidence>
<keyword evidence="1" id="KW-0732">Signal</keyword>
<comment type="caution">
    <text evidence="2">The sequence shown here is derived from an EMBL/GenBank/DDBJ whole genome shotgun (WGS) entry which is preliminary data.</text>
</comment>
<dbReference type="Proteomes" id="UP000799439">
    <property type="component" value="Unassembled WGS sequence"/>
</dbReference>
<name>A0A9P4MHU0_9PEZI</name>
<feature type="signal peptide" evidence="1">
    <location>
        <begin position="1"/>
        <end position="21"/>
    </location>
</feature>
<protein>
    <submittedName>
        <fullName evidence="2">Uncharacterized protein</fullName>
    </submittedName>
</protein>
<dbReference type="AlphaFoldDB" id="A0A9P4MHU0"/>
<organism evidence="2 3">
    <name type="scientific">Myriangium duriaei CBS 260.36</name>
    <dbReference type="NCBI Taxonomy" id="1168546"/>
    <lineage>
        <taxon>Eukaryota</taxon>
        <taxon>Fungi</taxon>
        <taxon>Dikarya</taxon>
        <taxon>Ascomycota</taxon>
        <taxon>Pezizomycotina</taxon>
        <taxon>Dothideomycetes</taxon>
        <taxon>Dothideomycetidae</taxon>
        <taxon>Myriangiales</taxon>
        <taxon>Myriangiaceae</taxon>
        <taxon>Myriangium</taxon>
    </lineage>
</organism>
<evidence type="ECO:0000256" key="1">
    <source>
        <dbReference type="SAM" id="SignalP"/>
    </source>
</evidence>
<sequence length="84" mass="8593">MQFKTALLSLTTLLLATGTMAAAVPEAGQGVSARATLIAPDPTSACNCPKNCSHHAGSSCKFYRNGNVITGVCNDVGGHLICQD</sequence>
<accession>A0A9P4MHU0</accession>
<evidence type="ECO:0000313" key="2">
    <source>
        <dbReference type="EMBL" id="KAF2153537.1"/>
    </source>
</evidence>
<feature type="chain" id="PRO_5040108152" evidence="1">
    <location>
        <begin position="22"/>
        <end position="84"/>
    </location>
</feature>
<dbReference type="EMBL" id="ML996085">
    <property type="protein sequence ID" value="KAF2153537.1"/>
    <property type="molecule type" value="Genomic_DNA"/>
</dbReference>
<gene>
    <name evidence="2" type="ORF">K461DRAFT_293795</name>
</gene>